<dbReference type="Proteomes" id="UP001179121">
    <property type="component" value="Chromosome"/>
</dbReference>
<keyword evidence="2" id="KW-1185">Reference proteome</keyword>
<evidence type="ECO:0000313" key="1">
    <source>
        <dbReference type="EMBL" id="CAI4031560.1"/>
    </source>
</evidence>
<evidence type="ECO:0000313" key="2">
    <source>
        <dbReference type="Proteomes" id="UP001179121"/>
    </source>
</evidence>
<accession>A0AA86T4G9</accession>
<gene>
    <name evidence="1" type="ORF">DNFV4_01979</name>
</gene>
<name>A0AA86T4G9_9BACT</name>
<sequence length="96" mass="10463">MVRETPSGGVVSYSYKADRGGHLMSPYRREADALMMRKCPTGYRIVREGEARGYSSVSGIREGTEDEGIGRKWGVQFECKASQGQGGQSIDGRGGR</sequence>
<reference evidence="1" key="1">
    <citation type="submission" date="2022-10" db="EMBL/GenBank/DDBJ databases">
        <authorList>
            <person name="Koch H."/>
        </authorList>
    </citation>
    <scope>NUCLEOTIDE SEQUENCE</scope>
    <source>
        <strain evidence="1">DNF</strain>
    </source>
</reference>
<dbReference type="KEGG" id="nti:DNFV4_01979"/>
<organism evidence="1 2">
    <name type="scientific">Nitrospira tepida</name>
    <dbReference type="NCBI Taxonomy" id="2973512"/>
    <lineage>
        <taxon>Bacteria</taxon>
        <taxon>Pseudomonadati</taxon>
        <taxon>Nitrospirota</taxon>
        <taxon>Nitrospiria</taxon>
        <taxon>Nitrospirales</taxon>
        <taxon>Nitrospiraceae</taxon>
        <taxon>Nitrospira</taxon>
    </lineage>
</organism>
<proteinExistence type="predicted"/>
<dbReference type="EMBL" id="OX365700">
    <property type="protein sequence ID" value="CAI4031560.1"/>
    <property type="molecule type" value="Genomic_DNA"/>
</dbReference>
<protein>
    <submittedName>
        <fullName evidence="1">Uncharacterized protein</fullName>
    </submittedName>
</protein>
<dbReference type="AlphaFoldDB" id="A0AA86T4G9"/>